<dbReference type="EMBL" id="FCOL02000004">
    <property type="protein sequence ID" value="SAL24427.1"/>
    <property type="molecule type" value="Genomic_DNA"/>
</dbReference>
<dbReference type="AlphaFoldDB" id="A0A158FXP4"/>
<dbReference type="OrthoDB" id="118677at2"/>
<dbReference type="Pfam" id="PF13628">
    <property type="entry name" value="DUF4142"/>
    <property type="match status" value="1"/>
</dbReference>
<dbReference type="InterPro" id="IPR012347">
    <property type="entry name" value="Ferritin-like"/>
</dbReference>
<dbReference type="RefSeq" id="WP_087655078.1">
    <property type="nucleotide sequence ID" value="NZ_FCOL02000004.1"/>
</dbReference>
<dbReference type="Proteomes" id="UP000054925">
    <property type="component" value="Unassembled WGS sequence"/>
</dbReference>
<comment type="caution">
    <text evidence="3">The sequence shown here is derived from an EMBL/GenBank/DDBJ whole genome shotgun (WGS) entry which is preliminary data.</text>
</comment>
<feature type="chain" id="PRO_5011121358" evidence="1">
    <location>
        <begin position="30"/>
        <end position="192"/>
    </location>
</feature>
<feature type="domain" description="DUF4142" evidence="2">
    <location>
        <begin position="53"/>
        <end position="185"/>
    </location>
</feature>
<name>A0A158FXP4_9BURK</name>
<gene>
    <name evidence="3" type="ORF">AWB67_00935</name>
</gene>
<dbReference type="InterPro" id="IPR025419">
    <property type="entry name" value="DUF4142"/>
</dbReference>
<evidence type="ECO:0000313" key="3">
    <source>
        <dbReference type="EMBL" id="SAL24427.1"/>
    </source>
</evidence>
<sequence>MPRKSLINLNNLCAATLALGCAFASLPHAQGNAASGATKAAAAMSATEKLSPSDQQFIQDAGQAGATEIAASKLALSKSSDAQVKRFAQRMIADHAKLARNLDILAKRHGITAAPSADSAVIGSLQNLQGAEFDKAYIEKVVGGHQKAVELFKKESESGNDAQLKTAATRALPIVQHHYEMAQQLAKAKASA</sequence>
<dbReference type="Gene3D" id="1.20.1260.10">
    <property type="match status" value="1"/>
</dbReference>
<organism evidence="3 4">
    <name type="scientific">Caballeronia terrestris</name>
    <dbReference type="NCBI Taxonomy" id="1226301"/>
    <lineage>
        <taxon>Bacteria</taxon>
        <taxon>Pseudomonadati</taxon>
        <taxon>Pseudomonadota</taxon>
        <taxon>Betaproteobacteria</taxon>
        <taxon>Burkholderiales</taxon>
        <taxon>Burkholderiaceae</taxon>
        <taxon>Caballeronia</taxon>
    </lineage>
</organism>
<evidence type="ECO:0000259" key="2">
    <source>
        <dbReference type="Pfam" id="PF13628"/>
    </source>
</evidence>
<dbReference type="PROSITE" id="PS51257">
    <property type="entry name" value="PROKAR_LIPOPROTEIN"/>
    <property type="match status" value="1"/>
</dbReference>
<evidence type="ECO:0000313" key="4">
    <source>
        <dbReference type="Proteomes" id="UP000054925"/>
    </source>
</evidence>
<proteinExistence type="predicted"/>
<dbReference type="PANTHER" id="PTHR38593">
    <property type="entry name" value="BLR2558 PROTEIN"/>
    <property type="match status" value="1"/>
</dbReference>
<keyword evidence="1" id="KW-0732">Signal</keyword>
<dbReference type="PANTHER" id="PTHR38593:SF1">
    <property type="entry name" value="BLR2558 PROTEIN"/>
    <property type="match status" value="1"/>
</dbReference>
<keyword evidence="4" id="KW-1185">Reference proteome</keyword>
<evidence type="ECO:0000256" key="1">
    <source>
        <dbReference type="SAM" id="SignalP"/>
    </source>
</evidence>
<feature type="signal peptide" evidence="1">
    <location>
        <begin position="1"/>
        <end position="29"/>
    </location>
</feature>
<reference evidence="3" key="1">
    <citation type="submission" date="2016-01" db="EMBL/GenBank/DDBJ databases">
        <authorList>
            <person name="Peeters C."/>
        </authorList>
    </citation>
    <scope>NUCLEOTIDE SEQUENCE [LARGE SCALE GENOMIC DNA]</scope>
    <source>
        <strain evidence="3">LMG 22937</strain>
    </source>
</reference>
<accession>A0A158FXP4</accession>
<protein>
    <submittedName>
        <fullName evidence="3">Membrane protein</fullName>
    </submittedName>
</protein>